<protein>
    <submittedName>
        <fullName evidence="1">(salmon louse) hypothetical protein</fullName>
    </submittedName>
</protein>
<accession>A0A7R8CB94</accession>
<name>A0A7R8CB94_LEPSM</name>
<proteinExistence type="predicted"/>
<gene>
    <name evidence="1" type="ORF">LSAA_2204</name>
</gene>
<organism evidence="1 2">
    <name type="scientific">Lepeophtheirus salmonis</name>
    <name type="common">Salmon louse</name>
    <name type="synonym">Caligus salmonis</name>
    <dbReference type="NCBI Taxonomy" id="72036"/>
    <lineage>
        <taxon>Eukaryota</taxon>
        <taxon>Metazoa</taxon>
        <taxon>Ecdysozoa</taxon>
        <taxon>Arthropoda</taxon>
        <taxon>Crustacea</taxon>
        <taxon>Multicrustacea</taxon>
        <taxon>Hexanauplia</taxon>
        <taxon>Copepoda</taxon>
        <taxon>Siphonostomatoida</taxon>
        <taxon>Caligidae</taxon>
        <taxon>Lepeophtheirus</taxon>
    </lineage>
</organism>
<dbReference type="Proteomes" id="UP000675881">
    <property type="component" value="Chromosome 1"/>
</dbReference>
<evidence type="ECO:0000313" key="1">
    <source>
        <dbReference type="EMBL" id="CAF2756048.1"/>
    </source>
</evidence>
<keyword evidence="2" id="KW-1185">Reference proteome</keyword>
<sequence length="125" mass="13601">MEDSCLFSLQGKSCSLKLSVASQHSQRLASTVRGYAGSMLRKIHSIGASYTHLGILAMLLVLASKESRAGPDPKPGPQDPSEAYPYEDYDGAYGTDYGEYGSYPDTLDEQNPPDENLTPYSGFIR</sequence>
<evidence type="ECO:0000313" key="2">
    <source>
        <dbReference type="Proteomes" id="UP000675881"/>
    </source>
</evidence>
<dbReference type="OrthoDB" id="8939548at2759"/>
<dbReference type="EMBL" id="HG994580">
    <property type="protein sequence ID" value="CAF2756048.1"/>
    <property type="molecule type" value="Genomic_DNA"/>
</dbReference>
<dbReference type="AlphaFoldDB" id="A0A7R8CB94"/>
<reference evidence="1" key="1">
    <citation type="submission" date="2021-02" db="EMBL/GenBank/DDBJ databases">
        <authorList>
            <person name="Bekaert M."/>
        </authorList>
    </citation>
    <scope>NUCLEOTIDE SEQUENCE</scope>
    <source>
        <strain evidence="1">IoA-00</strain>
    </source>
</reference>